<dbReference type="InterPro" id="IPR007083">
    <property type="entry name" value="RNA_pol_Rpb1_4"/>
</dbReference>
<proteinExistence type="inferred from homology"/>
<accession>A0A6C0A799</accession>
<feature type="domain" description="RNA polymerase Rpb1" evidence="10">
    <location>
        <begin position="95"/>
        <end position="157"/>
    </location>
</feature>
<evidence type="ECO:0000256" key="3">
    <source>
        <dbReference type="ARBA" id="ARBA00022640"/>
    </source>
</evidence>
<sequence length="1378" mass="157375">MAERTDLVFHNKVIDGIAIKRLISRLIDHFGMAYTSHILDQMKALGFQRATATSISLGIDDLLTIPSKGWLVQDAEQQSFLLEKNHHYGNVHVVEKLRQSIEIWYATSEYLRQEMNPNFRMTDPSNPVHLMSFSGARGNASQVHQLVGMRGLMSDPQGQMIDLPIQSNLREGLSLTEYIISCYGARKGVVDTAVRTSDAGYLTRRLVEVVQHILVRRTDCGTIRGISVSPQNWMTEKIFVQTLIGRVLADDIYIGLRCIATRNKDIGIGLVNRFITFRAHPIYIRTPFTCRSTSWICQFCYGRSPTHGDLVELGEAVGIIAGQSIGEPGTQLTLRTFHTGGVFTGGTAEYVRTPSNGKIKFDEDLVHPTRTRHGHPAFLCFIDLYVTIESRDIIHNVNIPTKSLILVQNDQYVESEQVIAEIRAGTSTFHFKERVQKHIYSESEGEMHWSTDGYHAPEYTYSNVHLLPKTSHLWILAGGLCRSKIGSFSLHKDQDQFNTNSFSLEERYIFDLSLTHDQVKHKLLDTFGKKDRKIPDYSKPYRTKGHWNLIEPSTYIRQENSLAKKRRNRFVIPLQYDQEQEKKLRPCFGISIKIPRNGILRRNSILAYFDDPRYRRSSSGITKYGIYEVDSIVKKENLIEYRGAKEFSSKYQMQTKVDRFFFIPEEVHILPGSSPIMVRNNSIIGVDTRLAFNINTRSRVGGLVRVEKKKKSMELKIFSGDIHFSGEVDKISRHSGILIPPGMGKKDSKGSKKLKNWIYVQRITPTKKKSFVLVRPVVTYEIADGINLATLFFQDLLQEKDNVQLRIVNYILYGNGKSIRGISHTSIQLVRACLVLTWDQEKKSSIEEEVHASFVEIRANDLLRDFIRIELVKSTISYTEKRYDTPGSGLISNNELDRIYRNPFDSKAKIQAFPQHKGTLGTLLNRNKECQSFIILSSSNCSRIGPFNTSRYNNATKGSDPMTPIRDLLGPLGTIVPKIVNLRSSYYLRTYNQVFLKKYFLLENFQQTFQVLQVLPFQYCFLDENSRIYNPDPCSNIIWNSFHLNWCFLHHDSCEEAWTIISLGQFLCENACLLKYGLRIKESGQIFIVHVDSLVIRSSKPYLVTPGATVHGHYGEIFSEGDTLITFIYEKSRSGDITQGLPKVEQILEVRSIDSISMNLERRVEGWDERIRRILGIPWGFLIGAELTIAQSRISLVNKIQKVYRSQGVQIHNRHIEIIVRQVTSRVLVSEDGMSNVFLPGEFIGLLRAERAGRVLDEAICYRAILLGITKSSLNTQSFISEASFQETARVLAKAALRGRIDWLKGLKENVVLGGIIPVGTGFNKLVHRSKQDKNIHLKIKRKDLFELEMRDILLYHRELFCSCAPNTFHETSDQSFT</sequence>
<evidence type="ECO:0000256" key="5">
    <source>
        <dbReference type="ARBA" id="ARBA00022695"/>
    </source>
</evidence>
<dbReference type="PANTHER" id="PTHR34995">
    <property type="entry name" value="DNA-DIRECTED RNA POLYMERASE SUBUNIT BETA"/>
    <property type="match status" value="1"/>
</dbReference>
<feature type="domain" description="RNA polymerase Rpb1" evidence="9">
    <location>
        <begin position="1187"/>
        <end position="1273"/>
    </location>
</feature>
<geneLocation type="plastid" evidence="11"/>
<evidence type="ECO:0000256" key="2">
    <source>
        <dbReference type="ARBA" id="ARBA00022478"/>
    </source>
</evidence>
<evidence type="ECO:0000256" key="8">
    <source>
        <dbReference type="ARBA" id="ARBA00023163"/>
    </source>
</evidence>
<dbReference type="Pfam" id="PF05000">
    <property type="entry name" value="RNA_pol_Rpb1_4"/>
    <property type="match status" value="1"/>
</dbReference>
<evidence type="ECO:0000256" key="1">
    <source>
        <dbReference type="ARBA" id="ARBA00012418"/>
    </source>
</evidence>
<dbReference type="Gene3D" id="1.10.274.100">
    <property type="entry name" value="RNA polymerase Rpb1, domain 3"/>
    <property type="match status" value="1"/>
</dbReference>
<organism evidence="11">
    <name type="scientific">Cymbidium ensifolium</name>
    <name type="common">Orchid</name>
    <name type="synonym">Epidendrum ensifolium</name>
    <dbReference type="NCBI Taxonomy" id="78740"/>
    <lineage>
        <taxon>Eukaryota</taxon>
        <taxon>Viridiplantae</taxon>
        <taxon>Streptophyta</taxon>
        <taxon>Embryophyta</taxon>
        <taxon>Tracheophyta</taxon>
        <taxon>Spermatophyta</taxon>
        <taxon>Magnoliopsida</taxon>
        <taxon>Liliopsida</taxon>
        <taxon>Asparagales</taxon>
        <taxon>Orchidaceae</taxon>
        <taxon>Epidendroideae</taxon>
        <taxon>Cymbidieae</taxon>
        <taxon>Cymbidiinae</taxon>
        <taxon>Cymbidium</taxon>
    </lineage>
</organism>
<dbReference type="InterPro" id="IPR038120">
    <property type="entry name" value="Rpb1_funnel_sf"/>
</dbReference>
<protein>
    <recommendedName>
        <fullName evidence="1">DNA-directed RNA polymerase</fullName>
        <ecNumber evidence="1">2.7.7.6</ecNumber>
    </recommendedName>
</protein>
<dbReference type="PANTHER" id="PTHR34995:SF1">
    <property type="entry name" value="DNA-DIRECTED RNA POLYMERASE SUBUNIT BETA"/>
    <property type="match status" value="1"/>
</dbReference>
<dbReference type="CDD" id="cd02655">
    <property type="entry name" value="RNAP_beta'_C"/>
    <property type="match status" value="1"/>
</dbReference>
<dbReference type="NCBIfam" id="TIGR02388">
    <property type="entry name" value="rpoC2_cyan"/>
    <property type="match status" value="1"/>
</dbReference>
<dbReference type="EC" id="2.7.7.6" evidence="1"/>
<dbReference type="GO" id="GO:0003899">
    <property type="term" value="F:DNA-directed RNA polymerase activity"/>
    <property type="evidence" value="ECO:0007669"/>
    <property type="project" value="UniProtKB-EC"/>
</dbReference>
<dbReference type="InterPro" id="IPR012756">
    <property type="entry name" value="DNA-dir_RpoC2_beta_pp"/>
</dbReference>
<keyword evidence="6" id="KW-0479">Metal-binding</keyword>
<keyword evidence="5" id="KW-0548">Nucleotidyltransferase</keyword>
<dbReference type="InterPro" id="IPR007081">
    <property type="entry name" value="RNA_pol_Rpb1_5"/>
</dbReference>
<dbReference type="HAMAP" id="MF_01324">
    <property type="entry name" value="RNApol_bact_RpoC2"/>
    <property type="match status" value="1"/>
</dbReference>
<keyword evidence="4" id="KW-0808">Transferase</keyword>
<dbReference type="Pfam" id="PF04998">
    <property type="entry name" value="RNA_pol_Rpb1_5"/>
    <property type="match status" value="2"/>
</dbReference>
<evidence type="ECO:0000313" key="11">
    <source>
        <dbReference type="EMBL" id="QHS69665.1"/>
    </source>
</evidence>
<dbReference type="GO" id="GO:0006351">
    <property type="term" value="P:DNA-templated transcription"/>
    <property type="evidence" value="ECO:0007669"/>
    <property type="project" value="InterPro"/>
</dbReference>
<evidence type="ECO:0000259" key="9">
    <source>
        <dbReference type="Pfam" id="PF04998"/>
    </source>
</evidence>
<keyword evidence="3 11" id="KW-0934">Plastid</keyword>
<dbReference type="GO" id="GO:0003677">
    <property type="term" value="F:DNA binding"/>
    <property type="evidence" value="ECO:0007669"/>
    <property type="project" value="InterPro"/>
</dbReference>
<dbReference type="InterPro" id="IPR050254">
    <property type="entry name" value="RNA_pol_beta''_euk"/>
</dbReference>
<evidence type="ECO:0000256" key="7">
    <source>
        <dbReference type="ARBA" id="ARBA00022833"/>
    </source>
</evidence>
<name>A0A6C0A799_CYMEN</name>
<dbReference type="GO" id="GO:0000428">
    <property type="term" value="C:DNA-directed RNA polymerase complex"/>
    <property type="evidence" value="ECO:0007669"/>
    <property type="project" value="UniProtKB-KW"/>
</dbReference>
<evidence type="ECO:0000259" key="10">
    <source>
        <dbReference type="Pfam" id="PF05000"/>
    </source>
</evidence>
<keyword evidence="7" id="KW-0862">Zinc</keyword>
<evidence type="ECO:0000256" key="6">
    <source>
        <dbReference type="ARBA" id="ARBA00022723"/>
    </source>
</evidence>
<dbReference type="FunFam" id="1.10.132.30:FF:000002">
    <property type="entry name" value="DNA-directed RNA polymerase subunit beta"/>
    <property type="match status" value="1"/>
</dbReference>
<feature type="domain" description="RNA polymerase Rpb1" evidence="9">
    <location>
        <begin position="172"/>
        <end position="364"/>
    </location>
</feature>
<dbReference type="GO" id="GO:0046872">
    <property type="term" value="F:metal ion binding"/>
    <property type="evidence" value="ECO:0007669"/>
    <property type="project" value="UniProtKB-KW"/>
</dbReference>
<gene>
    <name evidence="11" type="primary">rpoC2</name>
</gene>
<keyword evidence="8" id="KW-0804">Transcription</keyword>
<dbReference type="SUPFAM" id="SSF64484">
    <property type="entry name" value="beta and beta-prime subunits of DNA dependent RNA-polymerase"/>
    <property type="match status" value="1"/>
</dbReference>
<dbReference type="Gene3D" id="1.10.1790.20">
    <property type="match status" value="1"/>
</dbReference>
<dbReference type="Gene3D" id="1.10.150.390">
    <property type="match status" value="1"/>
</dbReference>
<dbReference type="Gene3D" id="1.10.132.30">
    <property type="match status" value="1"/>
</dbReference>
<keyword evidence="2 11" id="KW-0240">DNA-directed RNA polymerase</keyword>
<dbReference type="EMBL" id="MK841484">
    <property type="protein sequence ID" value="QHS69665.1"/>
    <property type="molecule type" value="Genomic_DNA"/>
</dbReference>
<dbReference type="InterPro" id="IPR042102">
    <property type="entry name" value="RNA_pol_Rpb1_3_sf"/>
</dbReference>
<evidence type="ECO:0000256" key="4">
    <source>
        <dbReference type="ARBA" id="ARBA00022679"/>
    </source>
</evidence>
<reference evidence="11" key="1">
    <citation type="journal article" date="2019" name="Mitochondrial DNA Part B Resour">
        <title>Complete chloroplast genome of Cymbidium ensifolium (Orchidaceae).</title>
        <authorList>
            <person name="Jiang Y.-T."/>
            <person name="Lin R.-Q."/>
            <person name="Liu B."/>
            <person name="Zeng Q.-M."/>
            <person name="Liu Z.-J."/>
            <person name="Chen S.-P."/>
        </authorList>
    </citation>
    <scope>NUCLEOTIDE SEQUENCE</scope>
</reference>